<dbReference type="PATRIC" id="fig|540747.5.peg.1489"/>
<sequence>MNWYVAHIAGAIFLYSICAPFHLEAQERPCLDGSGAEGVAACDARLADPSNLTPSEVAAYRRARAGHRLDVSDHAGALADLDALSQFDAASTLHHYRRALALKALDRPEDAMEAVGRALDLDPQHVDSLLLRAELAVAGGEAETALADAGLAITLQPDNAAANTLMADALRQIGATDAADRSREQAETVARDDSGSEAGDVGLSDVAEDKATEPDKPAEPASAALSAGDEARPAATAQATNDLELVFWNDVKNSTSPEELEAFVAAFPESVFVTLATLRIERLKGQTSVAVAKPPEAQPVVTPPPELPPTRALRFQLRKDDGSGAAVWKAMELPTGGFVFAGITTDEAENRDLAWVARYDADGKRLWQVSEPSDHEFTGFTDLVLLGSGNLMLSEVKTDNGDEPPLMRARVFDMDGNPVSDHEIEAGTQGWPYAGLAPLEDGGAALVSETRESEKVSATFLMRFDAEGAPVWRHELEAEFSMAAIRVVGSGGHIFVLGRMWDPERDKDLFKESTVWLRKYTLDGEMVWHRDLNTGQDLYPGDLEALPDGDVLAIYTRDEKNYAVRVDADGTKAPRVSAGIGQKQYAYNLEVFEDGGYAVAGSAGIKDDYDNSVAWITWYDAAGKEVSRRVFGDKQEEHVSALGSTHDGGLLVVGQDRAWSEAMQPSWVEVVPRLRRINAALLKPESSGVMQKCVRRAAGDGDTQNPYDAKGAAWEDFDAEAAKAACTLAAGLYPENAAVQFHYGRTMHKLEAFGEAAKAYAVASDLGYVRANLGLAVIHSEGPLHLRDEIKAVRFLQRGFAAGDAEAAFLLGERYQAGKGVLKSDKKAAEAFRVAADGGMAEAQFRLAMALRNGKGVTYDTKAARTYFTKASDQGHVEAKVELARMYLYGIGGSANRFVARKLYIDAAEAGHAYAAERLAQAYRWGDDLAGVNQSKAAEYYHKAVDNGSSRALADLGYFYMYGVAVPENKAKAISYYRRGVAKGDGLAEYYLGSAYRYGKGLPKNEAEAMRLFNLAVADGQAEAMVELGYMYRSGIGTAKDEKKAFTYFNRAANRKSRRGLRESGWMLCFGEGTTKSLKVGLDRLKEVAKKEDGLTEVYLGYIYETVASVRDPNAAARHYYKGLRLGEPWPVSRNAQAWNAATARELQQRLKNGGHYDGPIDGAIGPASVKAMKALCRCG</sequence>
<dbReference type="AlphaFoldDB" id="A0A0T5P5I9"/>
<reference evidence="2 4" key="1">
    <citation type="submission" date="2015-04" db="EMBL/GenBank/DDBJ databases">
        <title>The draft genome sequence of Roseovarius indicus B108T.</title>
        <authorList>
            <person name="Li G."/>
            <person name="Lai Q."/>
            <person name="Shao Z."/>
            <person name="Yan P."/>
        </authorList>
    </citation>
    <scope>NUCLEOTIDE SEQUENCE [LARGE SCALE GENOMIC DNA]</scope>
    <source>
        <strain evidence="2 4">B108</strain>
    </source>
</reference>
<reference evidence="3 5" key="2">
    <citation type="submission" date="2018-08" db="EMBL/GenBank/DDBJ databases">
        <title>Genetic Globetrotter - A new plasmid hitch-hiking vast phylogenetic and geographic distances.</title>
        <authorList>
            <person name="Vollmers J."/>
            <person name="Petersen J."/>
        </authorList>
    </citation>
    <scope>NUCLEOTIDE SEQUENCE [LARGE SCALE GENOMIC DNA]</scope>
    <source>
        <strain evidence="3 5">DSM 26383</strain>
    </source>
</reference>
<keyword evidence="3" id="KW-0378">Hydrolase</keyword>
<feature type="region of interest" description="Disordered" evidence="1">
    <location>
        <begin position="176"/>
        <end position="236"/>
    </location>
</feature>
<dbReference type="EMBL" id="LAXI01000014">
    <property type="protein sequence ID" value="KRS16360.1"/>
    <property type="molecule type" value="Genomic_DNA"/>
</dbReference>
<gene>
    <name evidence="3" type="primary">hcpC</name>
    <name evidence="3" type="ORF">RIdsm_04305</name>
    <name evidence="2" type="ORF">XM52_18680</name>
</gene>
<dbReference type="RefSeq" id="WP_057818331.1">
    <property type="nucleotide sequence ID" value="NZ_CP031598.1"/>
</dbReference>
<organism evidence="2 4">
    <name type="scientific">Roseovarius indicus</name>
    <dbReference type="NCBI Taxonomy" id="540747"/>
    <lineage>
        <taxon>Bacteria</taxon>
        <taxon>Pseudomonadati</taxon>
        <taxon>Pseudomonadota</taxon>
        <taxon>Alphaproteobacteria</taxon>
        <taxon>Rhodobacterales</taxon>
        <taxon>Roseobacteraceae</taxon>
        <taxon>Roseovarius</taxon>
    </lineage>
</organism>
<dbReference type="SMART" id="SM00028">
    <property type="entry name" value="TPR"/>
    <property type="match status" value="2"/>
</dbReference>
<evidence type="ECO:0000313" key="3">
    <source>
        <dbReference type="EMBL" id="QEW28474.1"/>
    </source>
</evidence>
<dbReference type="InterPro" id="IPR011990">
    <property type="entry name" value="TPR-like_helical_dom_sf"/>
</dbReference>
<feature type="compositionally biased region" description="Basic and acidic residues" evidence="1">
    <location>
        <begin position="207"/>
        <end position="218"/>
    </location>
</feature>
<dbReference type="EC" id="3.5.2.6" evidence="3"/>
<dbReference type="STRING" id="540747.SAMN04488031_10581"/>
<dbReference type="GO" id="GO:0008800">
    <property type="term" value="F:beta-lactamase activity"/>
    <property type="evidence" value="ECO:0007669"/>
    <property type="project" value="UniProtKB-EC"/>
</dbReference>
<evidence type="ECO:0000256" key="1">
    <source>
        <dbReference type="SAM" id="MobiDB-lite"/>
    </source>
</evidence>
<dbReference type="InterPro" id="IPR052945">
    <property type="entry name" value="Mitotic_Regulator"/>
</dbReference>
<dbReference type="Pfam" id="PF08238">
    <property type="entry name" value="Sel1"/>
    <property type="match status" value="8"/>
</dbReference>
<evidence type="ECO:0000313" key="2">
    <source>
        <dbReference type="EMBL" id="KRS16360.1"/>
    </source>
</evidence>
<dbReference type="Gene3D" id="1.25.40.10">
    <property type="entry name" value="Tetratricopeptide repeat domain"/>
    <property type="match status" value="3"/>
</dbReference>
<dbReference type="OrthoDB" id="5321503at2"/>
<dbReference type="KEGG" id="rid:RIdsm_04305"/>
<dbReference type="PANTHER" id="PTHR43628:SF1">
    <property type="entry name" value="CHITIN SYNTHASE REGULATORY FACTOR 2-RELATED"/>
    <property type="match status" value="1"/>
</dbReference>
<evidence type="ECO:0000313" key="5">
    <source>
        <dbReference type="Proteomes" id="UP000325785"/>
    </source>
</evidence>
<dbReference type="EMBL" id="CP031598">
    <property type="protein sequence ID" value="QEW28474.1"/>
    <property type="molecule type" value="Genomic_DNA"/>
</dbReference>
<dbReference type="PANTHER" id="PTHR43628">
    <property type="entry name" value="ACTIVATOR OF C KINASE PROTEIN 1-RELATED"/>
    <property type="match status" value="1"/>
</dbReference>
<feature type="compositionally biased region" description="Basic and acidic residues" evidence="1">
    <location>
        <begin position="178"/>
        <end position="194"/>
    </location>
</feature>
<dbReference type="InterPro" id="IPR019734">
    <property type="entry name" value="TPR_rpt"/>
</dbReference>
<dbReference type="SUPFAM" id="SSF81901">
    <property type="entry name" value="HCP-like"/>
    <property type="match status" value="2"/>
</dbReference>
<keyword evidence="4" id="KW-1185">Reference proteome</keyword>
<dbReference type="SUPFAM" id="SSF48452">
    <property type="entry name" value="TPR-like"/>
    <property type="match status" value="1"/>
</dbReference>
<dbReference type="Proteomes" id="UP000051401">
    <property type="component" value="Unassembled WGS sequence"/>
</dbReference>
<accession>A0A0T5P5I9</accession>
<dbReference type="Proteomes" id="UP000325785">
    <property type="component" value="Chromosome"/>
</dbReference>
<dbReference type="SUPFAM" id="SSF101898">
    <property type="entry name" value="NHL repeat"/>
    <property type="match status" value="1"/>
</dbReference>
<dbReference type="InterPro" id="IPR006597">
    <property type="entry name" value="Sel1-like"/>
</dbReference>
<dbReference type="SMART" id="SM00671">
    <property type="entry name" value="SEL1"/>
    <property type="match status" value="9"/>
</dbReference>
<name>A0A0T5P5I9_9RHOB</name>
<protein>
    <submittedName>
        <fullName evidence="3">Beta-lactamase HcpC</fullName>
        <ecNumber evidence="3">3.5.2.6</ecNumber>
    </submittedName>
</protein>
<proteinExistence type="predicted"/>
<evidence type="ECO:0000313" key="4">
    <source>
        <dbReference type="Proteomes" id="UP000051401"/>
    </source>
</evidence>